<dbReference type="EMBL" id="GBRH01196685">
    <property type="protein sequence ID" value="JAE01211.1"/>
    <property type="molecule type" value="Transcribed_RNA"/>
</dbReference>
<dbReference type="AlphaFoldDB" id="A0A0A9ETL9"/>
<reference evidence="1" key="1">
    <citation type="submission" date="2014-09" db="EMBL/GenBank/DDBJ databases">
        <authorList>
            <person name="Magalhaes I.L.F."/>
            <person name="Oliveira U."/>
            <person name="Santos F.R."/>
            <person name="Vidigal T.H.D.A."/>
            <person name="Brescovit A.D."/>
            <person name="Santos A.J."/>
        </authorList>
    </citation>
    <scope>NUCLEOTIDE SEQUENCE</scope>
    <source>
        <tissue evidence="1">Shoot tissue taken approximately 20 cm above the soil surface</tissue>
    </source>
</reference>
<name>A0A0A9ETL9_ARUDO</name>
<organism evidence="1">
    <name type="scientific">Arundo donax</name>
    <name type="common">Giant reed</name>
    <name type="synonym">Donax arundinaceus</name>
    <dbReference type="NCBI Taxonomy" id="35708"/>
    <lineage>
        <taxon>Eukaryota</taxon>
        <taxon>Viridiplantae</taxon>
        <taxon>Streptophyta</taxon>
        <taxon>Embryophyta</taxon>
        <taxon>Tracheophyta</taxon>
        <taxon>Spermatophyta</taxon>
        <taxon>Magnoliopsida</taxon>
        <taxon>Liliopsida</taxon>
        <taxon>Poales</taxon>
        <taxon>Poaceae</taxon>
        <taxon>PACMAD clade</taxon>
        <taxon>Arundinoideae</taxon>
        <taxon>Arundineae</taxon>
        <taxon>Arundo</taxon>
    </lineage>
</organism>
<reference evidence="1" key="2">
    <citation type="journal article" date="2015" name="Data Brief">
        <title>Shoot transcriptome of the giant reed, Arundo donax.</title>
        <authorList>
            <person name="Barrero R.A."/>
            <person name="Guerrero F.D."/>
            <person name="Moolhuijzen P."/>
            <person name="Goolsby J.A."/>
            <person name="Tidwell J."/>
            <person name="Bellgard S.E."/>
            <person name="Bellgard M.I."/>
        </authorList>
    </citation>
    <scope>NUCLEOTIDE SEQUENCE</scope>
    <source>
        <tissue evidence="1">Shoot tissue taken approximately 20 cm above the soil surface</tissue>
    </source>
</reference>
<proteinExistence type="predicted"/>
<protein>
    <submittedName>
        <fullName evidence="1">Uncharacterized protein</fullName>
    </submittedName>
</protein>
<sequence length="39" mass="4581">MNSCTPLTQSKCFSSYDTFLSPPHLTKYCTLYRYPRRCA</sequence>
<evidence type="ECO:0000313" key="1">
    <source>
        <dbReference type="EMBL" id="JAE01211.1"/>
    </source>
</evidence>
<accession>A0A0A9ETL9</accession>